<dbReference type="Gene3D" id="3.40.50.1110">
    <property type="entry name" value="SGNH hydrolase"/>
    <property type="match status" value="1"/>
</dbReference>
<dbReference type="PANTHER" id="PTHR30383:SF5">
    <property type="entry name" value="SGNH HYDROLASE-TYPE ESTERASE DOMAIN-CONTAINING PROTEIN"/>
    <property type="match status" value="1"/>
</dbReference>
<evidence type="ECO:0000313" key="3">
    <source>
        <dbReference type="Proteomes" id="UP001300692"/>
    </source>
</evidence>
<dbReference type="CDD" id="cd01822">
    <property type="entry name" value="Lysophospholipase_L1_like"/>
    <property type="match status" value="1"/>
</dbReference>
<organism evidence="2 3">
    <name type="scientific">Reichenbachiella ulvae</name>
    <dbReference type="NCBI Taxonomy" id="2980104"/>
    <lineage>
        <taxon>Bacteria</taxon>
        <taxon>Pseudomonadati</taxon>
        <taxon>Bacteroidota</taxon>
        <taxon>Cytophagia</taxon>
        <taxon>Cytophagales</taxon>
        <taxon>Reichenbachiellaceae</taxon>
        <taxon>Reichenbachiella</taxon>
    </lineage>
</organism>
<dbReference type="EMBL" id="JAOYOD010000001">
    <property type="protein sequence ID" value="MCV9387943.1"/>
    <property type="molecule type" value="Genomic_DNA"/>
</dbReference>
<dbReference type="PROSITE" id="PS51257">
    <property type="entry name" value="PROKAR_LIPOPROTEIN"/>
    <property type="match status" value="1"/>
</dbReference>
<proteinExistence type="predicted"/>
<evidence type="ECO:0000259" key="1">
    <source>
        <dbReference type="Pfam" id="PF13472"/>
    </source>
</evidence>
<protein>
    <submittedName>
        <fullName evidence="2">Arylesterase</fullName>
    </submittedName>
</protein>
<dbReference type="RefSeq" id="WP_264138764.1">
    <property type="nucleotide sequence ID" value="NZ_JAOYOD010000001.1"/>
</dbReference>
<dbReference type="InterPro" id="IPR051532">
    <property type="entry name" value="Ester_Hydrolysis_Enzymes"/>
</dbReference>
<dbReference type="Proteomes" id="UP001300692">
    <property type="component" value="Unassembled WGS sequence"/>
</dbReference>
<accession>A0ABT3CXL1</accession>
<dbReference type="SUPFAM" id="SSF52266">
    <property type="entry name" value="SGNH hydrolase"/>
    <property type="match status" value="1"/>
</dbReference>
<dbReference type="PANTHER" id="PTHR30383">
    <property type="entry name" value="THIOESTERASE 1/PROTEASE 1/LYSOPHOSPHOLIPASE L1"/>
    <property type="match status" value="1"/>
</dbReference>
<dbReference type="InterPro" id="IPR013830">
    <property type="entry name" value="SGNH_hydro"/>
</dbReference>
<dbReference type="InterPro" id="IPR036514">
    <property type="entry name" value="SGNH_hydro_sf"/>
</dbReference>
<sequence>MPKSSILSSFTLIVASVSLLIFTSCSDSKEKKNTKVETKESEKVETETKQTILFFGNSITAGYQLDLTEAFPALIQERLDSLGLPYQTVNAGLSGETTASGKSRVDWVLKNPVDIFVLELGANDGLRGISTDETRKNLKAIIEKVKKTYPDCKIVLAGMMIPPNMGPEYTADFQTIYPEIAKEYDLALIPFILKGVAGIPELNLEDGIHPTAEGHQILADNIWEVLKPLL</sequence>
<comment type="caution">
    <text evidence="2">The sequence shown here is derived from an EMBL/GenBank/DDBJ whole genome shotgun (WGS) entry which is preliminary data.</text>
</comment>
<evidence type="ECO:0000313" key="2">
    <source>
        <dbReference type="EMBL" id="MCV9387943.1"/>
    </source>
</evidence>
<dbReference type="Pfam" id="PF13472">
    <property type="entry name" value="Lipase_GDSL_2"/>
    <property type="match status" value="1"/>
</dbReference>
<reference evidence="2 3" key="1">
    <citation type="submission" date="2022-10" db="EMBL/GenBank/DDBJ databases">
        <title>Comparative genomics and taxonomic characterization of three novel marine species of genus Reichenbachiella exhibiting antioxidant and polysaccharide degradation activities.</title>
        <authorList>
            <person name="Muhammad N."/>
            <person name="Lee Y.-J."/>
            <person name="Ko J."/>
            <person name="Kim S.-G."/>
        </authorList>
    </citation>
    <scope>NUCLEOTIDE SEQUENCE [LARGE SCALE GENOMIC DNA]</scope>
    <source>
        <strain evidence="2 3">ABR2-5</strain>
    </source>
</reference>
<gene>
    <name evidence="2" type="ORF">N7U62_14770</name>
</gene>
<name>A0ABT3CXL1_9BACT</name>
<feature type="domain" description="SGNH hydrolase-type esterase" evidence="1">
    <location>
        <begin position="54"/>
        <end position="217"/>
    </location>
</feature>
<keyword evidence="3" id="KW-1185">Reference proteome</keyword>